<reference evidence="2 3" key="1">
    <citation type="submission" date="2014-11" db="EMBL/GenBank/DDBJ databases">
        <authorList>
            <person name="Zhu J."/>
            <person name="Qi W."/>
            <person name="Song R."/>
        </authorList>
    </citation>
    <scope>NUCLEOTIDE SEQUENCE [LARGE SCALE GENOMIC DNA]</scope>
</reference>
<feature type="compositionally biased region" description="Low complexity" evidence="1">
    <location>
        <begin position="48"/>
        <end position="66"/>
    </location>
</feature>
<dbReference type="InParanoid" id="A0A0G4EDW8"/>
<keyword evidence="3" id="KW-1185">Reference proteome</keyword>
<name>A0A0G4EDW8_VITBC</name>
<gene>
    <name evidence="2" type="ORF">Vbra_7086</name>
</gene>
<accession>A0A0G4EDW8</accession>
<dbReference type="Proteomes" id="UP000041254">
    <property type="component" value="Unassembled WGS sequence"/>
</dbReference>
<proteinExistence type="predicted"/>
<protein>
    <submittedName>
        <fullName evidence="2">Uncharacterized protein</fullName>
    </submittedName>
</protein>
<evidence type="ECO:0000256" key="1">
    <source>
        <dbReference type="SAM" id="MobiDB-lite"/>
    </source>
</evidence>
<dbReference type="VEuPathDB" id="CryptoDB:Vbra_7086"/>
<evidence type="ECO:0000313" key="3">
    <source>
        <dbReference type="Proteomes" id="UP000041254"/>
    </source>
</evidence>
<sequence length="66" mass="7078">MCTFLQAKQLAKVSKNDPRIDPARAEMTATLVELTRAIKRKEDAFNNKGSSGSEPSAAAAKAAEKN</sequence>
<dbReference type="AlphaFoldDB" id="A0A0G4EDW8"/>
<feature type="region of interest" description="Disordered" evidence="1">
    <location>
        <begin position="42"/>
        <end position="66"/>
    </location>
</feature>
<dbReference type="EMBL" id="CDMY01000189">
    <property type="protein sequence ID" value="CEL93749.1"/>
    <property type="molecule type" value="Genomic_DNA"/>
</dbReference>
<evidence type="ECO:0000313" key="2">
    <source>
        <dbReference type="EMBL" id="CEL93749.1"/>
    </source>
</evidence>
<organism evidence="2 3">
    <name type="scientific">Vitrella brassicaformis (strain CCMP3155)</name>
    <dbReference type="NCBI Taxonomy" id="1169540"/>
    <lineage>
        <taxon>Eukaryota</taxon>
        <taxon>Sar</taxon>
        <taxon>Alveolata</taxon>
        <taxon>Colpodellida</taxon>
        <taxon>Vitrellaceae</taxon>
        <taxon>Vitrella</taxon>
    </lineage>
</organism>